<dbReference type="UniPathway" id="UPA00077">
    <property type="reaction ID" value="UER00155"/>
</dbReference>
<evidence type="ECO:0000256" key="6">
    <source>
        <dbReference type="ARBA" id="ARBA00022777"/>
    </source>
</evidence>
<dbReference type="SUPFAM" id="SSF55083">
    <property type="entry name" value="6-hydroxymethyl-7,8-dihydropterin pyrophosphokinase, HPPK"/>
    <property type="match status" value="1"/>
</dbReference>
<feature type="domain" description="7,8-dihydro-6-hydroxymethylpterin-pyrophosphokinase" evidence="9">
    <location>
        <begin position="9"/>
        <end position="141"/>
    </location>
</feature>
<sequence length="179" mass="19043">MTGRSERVVLALGSNLGDRTATLADAVQDLAGLAGATLIGISPVYESAAVKLDGVDETAPQYLNAVLTIDYSGDPYTLLDAVNAIEAEHGRVRTERWGDRTLDIDLIVFGELRIDDDRLTLPHPRAAERDFVLAPWLDLDPGAAIPGRGVVRDLLAATGNTVRRAPDTAALASTLGTRE</sequence>
<evidence type="ECO:0000256" key="1">
    <source>
        <dbReference type="ARBA" id="ARBA00000198"/>
    </source>
</evidence>
<evidence type="ECO:0000256" key="7">
    <source>
        <dbReference type="ARBA" id="ARBA00022840"/>
    </source>
</evidence>
<dbReference type="NCBIfam" id="TIGR01498">
    <property type="entry name" value="folK"/>
    <property type="match status" value="1"/>
</dbReference>
<evidence type="ECO:0000256" key="5">
    <source>
        <dbReference type="ARBA" id="ARBA00022741"/>
    </source>
</evidence>
<dbReference type="OrthoDB" id="9808041at2"/>
<evidence type="ECO:0000256" key="2">
    <source>
        <dbReference type="ARBA" id="ARBA00005051"/>
    </source>
</evidence>
<dbReference type="GO" id="GO:0046656">
    <property type="term" value="P:folic acid biosynthetic process"/>
    <property type="evidence" value="ECO:0007669"/>
    <property type="project" value="UniProtKB-KW"/>
</dbReference>
<keyword evidence="5" id="KW-0547">Nucleotide-binding</keyword>
<dbReference type="Gene3D" id="3.30.70.560">
    <property type="entry name" value="7,8-Dihydro-6-hydroxymethylpterin-pyrophosphokinase HPPK"/>
    <property type="match status" value="1"/>
</dbReference>
<accession>A0A4R8ZAZ6</accession>
<proteinExistence type="predicted"/>
<keyword evidence="11" id="KW-1185">Reference proteome</keyword>
<dbReference type="GO" id="GO:0003848">
    <property type="term" value="F:2-amino-4-hydroxy-6-hydroxymethyldihydropteridine diphosphokinase activity"/>
    <property type="evidence" value="ECO:0007669"/>
    <property type="project" value="UniProtKB-EC"/>
</dbReference>
<evidence type="ECO:0000259" key="9">
    <source>
        <dbReference type="Pfam" id="PF01288"/>
    </source>
</evidence>
<comment type="caution">
    <text evidence="10">The sequence shown here is derived from an EMBL/GenBank/DDBJ whole genome shotgun (WGS) entry which is preliminary data.</text>
</comment>
<dbReference type="InterPro" id="IPR000550">
    <property type="entry name" value="Hppk"/>
</dbReference>
<dbReference type="Pfam" id="PF01288">
    <property type="entry name" value="HPPK"/>
    <property type="match status" value="1"/>
</dbReference>
<evidence type="ECO:0000256" key="3">
    <source>
        <dbReference type="ARBA" id="ARBA00013253"/>
    </source>
</evidence>
<dbReference type="Proteomes" id="UP000298424">
    <property type="component" value="Unassembled WGS sequence"/>
</dbReference>
<keyword evidence="7" id="KW-0067">ATP-binding</keyword>
<evidence type="ECO:0000256" key="8">
    <source>
        <dbReference type="ARBA" id="ARBA00022909"/>
    </source>
</evidence>
<protein>
    <recommendedName>
        <fullName evidence="3">2-amino-4-hydroxy-6-hydroxymethyldihydropteridine diphosphokinase</fullName>
        <ecNumber evidence="3">2.7.6.3</ecNumber>
    </recommendedName>
</protein>
<keyword evidence="8" id="KW-0289">Folate biosynthesis</keyword>
<gene>
    <name evidence="10" type="primary">folK</name>
    <name evidence="10" type="ORF">E3T27_15790</name>
</gene>
<dbReference type="GO" id="GO:0046654">
    <property type="term" value="P:tetrahydrofolate biosynthetic process"/>
    <property type="evidence" value="ECO:0007669"/>
    <property type="project" value="UniProtKB-UniPathway"/>
</dbReference>
<dbReference type="EMBL" id="SOGT01000018">
    <property type="protein sequence ID" value="TFD23144.1"/>
    <property type="molecule type" value="Genomic_DNA"/>
</dbReference>
<organism evidence="10 11">
    <name type="scientific">Cryobacterium lyxosi</name>
    <dbReference type="NCBI Taxonomy" id="1259228"/>
    <lineage>
        <taxon>Bacteria</taxon>
        <taxon>Bacillati</taxon>
        <taxon>Actinomycetota</taxon>
        <taxon>Actinomycetes</taxon>
        <taxon>Micrococcales</taxon>
        <taxon>Microbacteriaceae</taxon>
        <taxon>Cryobacterium</taxon>
    </lineage>
</organism>
<dbReference type="GO" id="GO:0005524">
    <property type="term" value="F:ATP binding"/>
    <property type="evidence" value="ECO:0007669"/>
    <property type="project" value="UniProtKB-KW"/>
</dbReference>
<dbReference type="GO" id="GO:0016301">
    <property type="term" value="F:kinase activity"/>
    <property type="evidence" value="ECO:0007669"/>
    <property type="project" value="UniProtKB-KW"/>
</dbReference>
<dbReference type="EC" id="2.7.6.3" evidence="3"/>
<reference evidence="10 11" key="1">
    <citation type="submission" date="2019-03" db="EMBL/GenBank/DDBJ databases">
        <title>Genomics of glacier-inhabiting Cryobacterium strains.</title>
        <authorList>
            <person name="Liu Q."/>
            <person name="Xin Y.-H."/>
        </authorList>
    </citation>
    <scope>NUCLEOTIDE SEQUENCE [LARGE SCALE GENOMIC DNA]</scope>
    <source>
        <strain evidence="10 11">TMT1-1</strain>
    </source>
</reference>
<evidence type="ECO:0000313" key="11">
    <source>
        <dbReference type="Proteomes" id="UP000298424"/>
    </source>
</evidence>
<dbReference type="AlphaFoldDB" id="A0A4R8ZAZ6"/>
<evidence type="ECO:0000313" key="10">
    <source>
        <dbReference type="EMBL" id="TFD23144.1"/>
    </source>
</evidence>
<dbReference type="InterPro" id="IPR035907">
    <property type="entry name" value="Hppk_sf"/>
</dbReference>
<dbReference type="CDD" id="cd00483">
    <property type="entry name" value="HPPK"/>
    <property type="match status" value="1"/>
</dbReference>
<name>A0A4R8ZAZ6_9MICO</name>
<comment type="catalytic activity">
    <reaction evidence="1">
        <text>6-hydroxymethyl-7,8-dihydropterin + ATP = (7,8-dihydropterin-6-yl)methyl diphosphate + AMP + H(+)</text>
        <dbReference type="Rhea" id="RHEA:11412"/>
        <dbReference type="ChEBI" id="CHEBI:15378"/>
        <dbReference type="ChEBI" id="CHEBI:30616"/>
        <dbReference type="ChEBI" id="CHEBI:44841"/>
        <dbReference type="ChEBI" id="CHEBI:72950"/>
        <dbReference type="ChEBI" id="CHEBI:456215"/>
        <dbReference type="EC" id="2.7.6.3"/>
    </reaction>
</comment>
<comment type="pathway">
    <text evidence="2">Cofactor biosynthesis; tetrahydrofolate biosynthesis; 2-amino-4-hydroxy-6-hydroxymethyl-7,8-dihydropteridine diphosphate from 7,8-dihydroneopterin triphosphate: step 4/4.</text>
</comment>
<keyword evidence="6 10" id="KW-0418">Kinase</keyword>
<dbReference type="PANTHER" id="PTHR43071:SF1">
    <property type="entry name" value="2-AMINO-4-HYDROXY-6-HYDROXYMETHYLDIHYDROPTERIDINE PYROPHOSPHOKINASE"/>
    <property type="match status" value="1"/>
</dbReference>
<evidence type="ECO:0000256" key="4">
    <source>
        <dbReference type="ARBA" id="ARBA00022679"/>
    </source>
</evidence>
<dbReference type="PANTHER" id="PTHR43071">
    <property type="entry name" value="2-AMINO-4-HYDROXY-6-HYDROXYMETHYLDIHYDROPTERIDINE PYROPHOSPHOKINASE"/>
    <property type="match status" value="1"/>
</dbReference>
<keyword evidence="4 10" id="KW-0808">Transferase</keyword>
<dbReference type="RefSeq" id="WP_134573934.1">
    <property type="nucleotide sequence ID" value="NZ_SOGT01000018.1"/>
</dbReference>